<dbReference type="EMBL" id="CDSC02000009">
    <property type="protein sequence ID" value="SEH56850.1"/>
    <property type="molecule type" value="Genomic_DNA"/>
</dbReference>
<protein>
    <submittedName>
        <fullName evidence="4">Thioredoxin-related protein</fullName>
    </submittedName>
</protein>
<proteinExistence type="predicted"/>
<dbReference type="Gene3D" id="3.40.30.10">
    <property type="entry name" value="Glutaredoxin"/>
    <property type="match status" value="1"/>
</dbReference>
<dbReference type="EMBL" id="CVUD02000039">
    <property type="protein sequence ID" value="SEH60722.1"/>
    <property type="molecule type" value="Genomic_DNA"/>
</dbReference>
<dbReference type="Pfam" id="PF13098">
    <property type="entry name" value="Thioredoxin_2"/>
    <property type="match status" value="1"/>
</dbReference>
<reference evidence="4" key="1">
    <citation type="submission" date="2016-06" db="EMBL/GenBank/DDBJ databases">
        <authorList>
            <person name="Olsen C.W."/>
            <person name="Carey S."/>
            <person name="Hinshaw L."/>
            <person name="Karasin A.I."/>
        </authorList>
    </citation>
    <scope>NUCLEOTIDE SEQUENCE [LARGE SCALE GENOMIC DNA]</scope>
    <source>
        <strain evidence="3">BazSymA</strain>
        <strain evidence="4">BazSymB</strain>
    </source>
</reference>
<dbReference type="CDD" id="cd02951">
    <property type="entry name" value="SoxW"/>
    <property type="match status" value="1"/>
</dbReference>
<dbReference type="SUPFAM" id="SSF52833">
    <property type="entry name" value="Thioredoxin-like"/>
    <property type="match status" value="1"/>
</dbReference>
<evidence type="ECO:0000313" key="6">
    <source>
        <dbReference type="Proteomes" id="UP000198988"/>
    </source>
</evidence>
<evidence type="ECO:0000256" key="1">
    <source>
        <dbReference type="SAM" id="SignalP"/>
    </source>
</evidence>
<sequence length="168" mass="19978">MKTIIHLAFFLLLCTSSFAKEKDISLFDQHFNDYSENLEDAIDAKKEGIFVFFHMEECPFCQKMRRNVFTQKPIIDYFRQHFLNFEIDVESSVNLTDFDGNTLQEKIFAQRHNLVGATPVLAFFDLNGKRVVRHTGFVNKKDFLLLANYFVDKSYKKEPFIRYKRKHK</sequence>
<dbReference type="InterPro" id="IPR036249">
    <property type="entry name" value="Thioredoxin-like_sf"/>
</dbReference>
<name>A0A1H6JEL8_9GAMM</name>
<dbReference type="AlphaFoldDB" id="A0A1H6JEL8"/>
<dbReference type="Proteomes" id="UP000198559">
    <property type="component" value="Unassembled WGS sequence"/>
</dbReference>
<feature type="chain" id="PRO_5014063561" evidence="1">
    <location>
        <begin position="20"/>
        <end position="168"/>
    </location>
</feature>
<gene>
    <name evidence="3" type="ORF">BAZSYMA_ACONTIG00065_8</name>
    <name evidence="4" type="ORF">BAZSYMB_SCAFFOLD00042_8</name>
</gene>
<reference evidence="5 6" key="2">
    <citation type="submission" date="2016-06" db="EMBL/GenBank/DDBJ databases">
        <authorList>
            <person name="Petersen J."/>
            <person name="Sayavedra L."/>
        </authorList>
    </citation>
    <scope>NUCLEOTIDE SEQUENCE [LARGE SCALE GENOMIC DNA]</scope>
    <source>
        <strain evidence="6">BazSymA</strain>
        <strain evidence="5">BazSymB</strain>
    </source>
</reference>
<dbReference type="InterPro" id="IPR012336">
    <property type="entry name" value="Thioredoxin-like_fold"/>
</dbReference>
<accession>A0A1H6JEL8</accession>
<evidence type="ECO:0000313" key="4">
    <source>
        <dbReference type="EMBL" id="SEH60722.1"/>
    </source>
</evidence>
<keyword evidence="1" id="KW-0732">Signal</keyword>
<organism evidence="4 5">
    <name type="scientific">Bathymodiolus azoricus thioautotrophic gill symbiont</name>
    <dbReference type="NCBI Taxonomy" id="235205"/>
    <lineage>
        <taxon>Bacteria</taxon>
        <taxon>Pseudomonadati</taxon>
        <taxon>Pseudomonadota</taxon>
        <taxon>Gammaproteobacteria</taxon>
        <taxon>sulfur-oxidizing symbionts</taxon>
    </lineage>
</organism>
<evidence type="ECO:0000313" key="5">
    <source>
        <dbReference type="Proteomes" id="UP000198559"/>
    </source>
</evidence>
<evidence type="ECO:0000259" key="2">
    <source>
        <dbReference type="Pfam" id="PF13098"/>
    </source>
</evidence>
<dbReference type="InterPro" id="IPR041737">
    <property type="entry name" value="SoxW"/>
</dbReference>
<feature type="domain" description="Thioredoxin-like fold" evidence="2">
    <location>
        <begin position="44"/>
        <end position="144"/>
    </location>
</feature>
<dbReference type="OrthoDB" id="9791630at2"/>
<dbReference type="STRING" id="235205.BAZSYMB_SCAFFOLD00042_8"/>
<dbReference type="RefSeq" id="WP_139683147.1">
    <property type="nucleotide sequence ID" value="NZ_CAESAP020000319.1"/>
</dbReference>
<feature type="signal peptide" evidence="1">
    <location>
        <begin position="1"/>
        <end position="19"/>
    </location>
</feature>
<dbReference type="Proteomes" id="UP000198988">
    <property type="component" value="Unassembled WGS sequence"/>
</dbReference>
<evidence type="ECO:0000313" key="3">
    <source>
        <dbReference type="EMBL" id="SEH56850.1"/>
    </source>
</evidence>